<evidence type="ECO:0000259" key="13">
    <source>
        <dbReference type="PROSITE" id="PS50109"/>
    </source>
</evidence>
<evidence type="ECO:0000256" key="3">
    <source>
        <dbReference type="ARBA" id="ARBA00012438"/>
    </source>
</evidence>
<keyword evidence="8" id="KW-0418">Kinase</keyword>
<dbReference type="Gene3D" id="3.30.450.20">
    <property type="entry name" value="PAS domain"/>
    <property type="match status" value="1"/>
</dbReference>
<dbReference type="eggNOG" id="COG2205">
    <property type="taxonomic scope" value="Bacteria"/>
</dbReference>
<feature type="transmembrane region" description="Helical" evidence="12">
    <location>
        <begin position="365"/>
        <end position="387"/>
    </location>
</feature>
<sequence length="894" mass="102849">MLKRRIVYTIVFLQFFLLNSFAVGSLVKEECILIINANSDLSPLSNHIISELIYKLPVEYKGMTISSENLNLMRIYDEQRMDTIRRDLFTKYENSIPRLIIIMGGNTWALIHEELEKQWKDTPVILFTEKNYIGPVDAYLQKTSITRDEQIPLRNIIKGRNITFVYAPFYVKETIDLMYRQLPDMNKLIFISDRRWFSAQNRQEVAETVVKYFPDLRLRFFTEGQENINGVIDSLKQADENTGILYTGWESYDSSSTNVALLPRTYKRINQYSAQPVFTLTDMIGQTGLVGGYFSLSKDISKTIADISYKILSGVKASDIPATKVYAGPVFDYEELLRAGLYPEFCPPNTFFYYKPVSFIEKNKYILATILLCVLFGIIILLVRIYFLSNIRKMQSKQIQLMSNYNNLFNDMPVLYLKCRLIKGEDGKVDDYVISDVNPSFERHFYKKEDALNKRGSVLNSSEVFAKMKEYMGVADQERKPVSFSMHAMNGHNYDVLVMVSNLPEVVNIFCMDTTELIHTRQSLRTINHKLSMALGIADITPWKWNLKEDNVWFDKSRLIDDERFVVKEGAFAVPVSQIVESIHCEDIKRVKKLFQELKDGKREKVNEQFRISAASKEGYDWVETWAVVDEVDEKGQPLALIGSILVITDRKKMEQELIVAKEKAEEANRLKSAFIANISHEIRTPLNAIIGFSSILDTVQTEKERKEYLCIIEHNNQLLLQLVNDIIDLSKIEAGILELVASNVYLDDMMREVERAFRPKADAVHLSLKFDDRYAECYINVDRNRLIQVLNNLLSNAIKFTAEGSVHFGFSRLDNGMLRFYVTDTGCGIPKEYQKKIFGRFVKLNSFVQGIGLGLSIGETIVKCMGGEIGVESKEGKGSTFWFTIPYQEVNLQ</sequence>
<evidence type="ECO:0000256" key="11">
    <source>
        <dbReference type="ARBA" id="ARBA00023136"/>
    </source>
</evidence>
<dbReference type="SUPFAM" id="SSF55874">
    <property type="entry name" value="ATPase domain of HSP90 chaperone/DNA topoisomerase II/histidine kinase"/>
    <property type="match status" value="1"/>
</dbReference>
<evidence type="ECO:0000313" key="14">
    <source>
        <dbReference type="EMBL" id="EIY51529.1"/>
    </source>
</evidence>
<dbReference type="GO" id="GO:0000155">
    <property type="term" value="F:phosphorelay sensor kinase activity"/>
    <property type="evidence" value="ECO:0007669"/>
    <property type="project" value="InterPro"/>
</dbReference>
<dbReference type="InterPro" id="IPR003661">
    <property type="entry name" value="HisK_dim/P_dom"/>
</dbReference>
<keyword evidence="11 12" id="KW-0472">Membrane</keyword>
<dbReference type="InterPro" id="IPR036890">
    <property type="entry name" value="HATPase_C_sf"/>
</dbReference>
<reference evidence="14 15" key="1">
    <citation type="submission" date="2012-02" db="EMBL/GenBank/DDBJ databases">
        <title>The Genome Sequence of Bacteroides nordii CL02T12C05.</title>
        <authorList>
            <consortium name="The Broad Institute Genome Sequencing Platform"/>
            <person name="Earl A."/>
            <person name="Ward D."/>
            <person name="Feldgarden M."/>
            <person name="Gevers D."/>
            <person name="Zitomersky N.L."/>
            <person name="Coyne M.J."/>
            <person name="Comstock L.E."/>
            <person name="Young S.K."/>
            <person name="Zeng Q."/>
            <person name="Gargeya S."/>
            <person name="Fitzgerald M."/>
            <person name="Haas B."/>
            <person name="Abouelleil A."/>
            <person name="Alvarado L."/>
            <person name="Arachchi H.M."/>
            <person name="Berlin A."/>
            <person name="Chapman S.B."/>
            <person name="Gearin G."/>
            <person name="Goldberg J."/>
            <person name="Griggs A."/>
            <person name="Gujja S."/>
            <person name="Hansen M."/>
            <person name="Heiman D."/>
            <person name="Howarth C."/>
            <person name="Larimer J."/>
            <person name="Lui A."/>
            <person name="MacDonald P.J.P."/>
            <person name="McCowen C."/>
            <person name="Montmayeur A."/>
            <person name="Murphy C."/>
            <person name="Neiman D."/>
            <person name="Pearson M."/>
            <person name="Priest M."/>
            <person name="Roberts A."/>
            <person name="Saif S."/>
            <person name="Shea T."/>
            <person name="Sisk P."/>
            <person name="Stolte C."/>
            <person name="Sykes S."/>
            <person name="Wortman J."/>
            <person name="Nusbaum C."/>
            <person name="Birren B."/>
        </authorList>
    </citation>
    <scope>NUCLEOTIDE SEQUENCE [LARGE SCALE GENOMIC DNA]</scope>
    <source>
        <strain evidence="14 15">CL02T12C05</strain>
    </source>
</reference>
<dbReference type="Gene3D" id="1.10.287.130">
    <property type="match status" value="1"/>
</dbReference>
<dbReference type="PANTHER" id="PTHR43711:SF31">
    <property type="entry name" value="HISTIDINE KINASE"/>
    <property type="match status" value="1"/>
</dbReference>
<evidence type="ECO:0000256" key="1">
    <source>
        <dbReference type="ARBA" id="ARBA00000085"/>
    </source>
</evidence>
<dbReference type="PROSITE" id="PS50109">
    <property type="entry name" value="HIS_KIN"/>
    <property type="match status" value="1"/>
</dbReference>
<dbReference type="SUPFAM" id="SSF47384">
    <property type="entry name" value="Homodimeric domain of signal transducing histidine kinase"/>
    <property type="match status" value="1"/>
</dbReference>
<organism evidence="14 15">
    <name type="scientific">Bacteroides nordii CL02T12C05</name>
    <dbReference type="NCBI Taxonomy" id="997884"/>
    <lineage>
        <taxon>Bacteria</taxon>
        <taxon>Pseudomonadati</taxon>
        <taxon>Bacteroidota</taxon>
        <taxon>Bacteroidia</taxon>
        <taxon>Bacteroidales</taxon>
        <taxon>Bacteroidaceae</taxon>
        <taxon>Bacteroides</taxon>
    </lineage>
</organism>
<dbReference type="HOGENOM" id="CLU_000445_38_0_10"/>
<keyword evidence="15" id="KW-1185">Reference proteome</keyword>
<dbReference type="FunFam" id="3.30.565.10:FF:000023">
    <property type="entry name" value="PAS domain-containing sensor histidine kinase"/>
    <property type="match status" value="1"/>
</dbReference>
<proteinExistence type="predicted"/>
<evidence type="ECO:0000256" key="10">
    <source>
        <dbReference type="ARBA" id="ARBA00023012"/>
    </source>
</evidence>
<dbReference type="SMART" id="SM00387">
    <property type="entry name" value="HATPase_c"/>
    <property type="match status" value="1"/>
</dbReference>
<keyword evidence="12" id="KW-1133">Transmembrane helix</keyword>
<evidence type="ECO:0000256" key="4">
    <source>
        <dbReference type="ARBA" id="ARBA00022475"/>
    </source>
</evidence>
<evidence type="ECO:0000256" key="2">
    <source>
        <dbReference type="ARBA" id="ARBA00004236"/>
    </source>
</evidence>
<evidence type="ECO:0000256" key="9">
    <source>
        <dbReference type="ARBA" id="ARBA00022840"/>
    </source>
</evidence>
<protein>
    <recommendedName>
        <fullName evidence="3">histidine kinase</fullName>
        <ecNumber evidence="3">2.7.13.3</ecNumber>
    </recommendedName>
</protein>
<evidence type="ECO:0000256" key="12">
    <source>
        <dbReference type="SAM" id="Phobius"/>
    </source>
</evidence>
<dbReference type="PATRIC" id="fig|997884.3.peg.1091"/>
<dbReference type="Proteomes" id="UP000003089">
    <property type="component" value="Unassembled WGS sequence"/>
</dbReference>
<name>I9GWM9_9BACE</name>
<dbReference type="InterPro" id="IPR050736">
    <property type="entry name" value="Sensor_HK_Regulatory"/>
</dbReference>
<comment type="subcellular location">
    <subcellularLocation>
        <location evidence="2">Cell membrane</location>
    </subcellularLocation>
</comment>
<accession>I9GWM9</accession>
<evidence type="ECO:0000256" key="6">
    <source>
        <dbReference type="ARBA" id="ARBA00022679"/>
    </source>
</evidence>
<dbReference type="EMBL" id="AGXS01000015">
    <property type="protein sequence ID" value="EIY51529.1"/>
    <property type="molecule type" value="Genomic_DNA"/>
</dbReference>
<dbReference type="SMART" id="SM00388">
    <property type="entry name" value="HisKA"/>
    <property type="match status" value="1"/>
</dbReference>
<dbReference type="InterPro" id="IPR003594">
    <property type="entry name" value="HATPase_dom"/>
</dbReference>
<keyword evidence="5" id="KW-0597">Phosphoprotein</keyword>
<feature type="domain" description="Histidine kinase" evidence="13">
    <location>
        <begin position="678"/>
        <end position="890"/>
    </location>
</feature>
<dbReference type="Pfam" id="PF00512">
    <property type="entry name" value="HisKA"/>
    <property type="match status" value="1"/>
</dbReference>
<dbReference type="PRINTS" id="PR00344">
    <property type="entry name" value="BCTRLSENSOR"/>
</dbReference>
<evidence type="ECO:0000256" key="5">
    <source>
        <dbReference type="ARBA" id="ARBA00022553"/>
    </source>
</evidence>
<dbReference type="RefSeq" id="WP_007484038.1">
    <property type="nucleotide sequence ID" value="NZ_JH724314.1"/>
</dbReference>
<dbReference type="InterPro" id="IPR004358">
    <property type="entry name" value="Sig_transdc_His_kin-like_C"/>
</dbReference>
<keyword evidence="4" id="KW-1003">Cell membrane</keyword>
<dbReference type="EC" id="2.7.13.3" evidence="3"/>
<gene>
    <name evidence="14" type="ORF">HMPREF1068_01076</name>
</gene>
<dbReference type="InterPro" id="IPR036097">
    <property type="entry name" value="HisK_dim/P_sf"/>
</dbReference>
<comment type="caution">
    <text evidence="14">The sequence shown here is derived from an EMBL/GenBank/DDBJ whole genome shotgun (WGS) entry which is preliminary data.</text>
</comment>
<dbReference type="GO" id="GO:0005524">
    <property type="term" value="F:ATP binding"/>
    <property type="evidence" value="ECO:0007669"/>
    <property type="project" value="UniProtKB-KW"/>
</dbReference>
<keyword evidence="7" id="KW-0547">Nucleotide-binding</keyword>
<dbReference type="CDD" id="cd00082">
    <property type="entry name" value="HisKA"/>
    <property type="match status" value="1"/>
</dbReference>
<keyword evidence="10" id="KW-0902">Two-component regulatory system</keyword>
<dbReference type="PANTHER" id="PTHR43711">
    <property type="entry name" value="TWO-COMPONENT HISTIDINE KINASE"/>
    <property type="match status" value="1"/>
</dbReference>
<evidence type="ECO:0000256" key="8">
    <source>
        <dbReference type="ARBA" id="ARBA00022777"/>
    </source>
</evidence>
<dbReference type="InterPro" id="IPR005467">
    <property type="entry name" value="His_kinase_dom"/>
</dbReference>
<keyword evidence="12" id="KW-0812">Transmembrane</keyword>
<dbReference type="AlphaFoldDB" id="I9GWM9"/>
<keyword evidence="9" id="KW-0067">ATP-binding</keyword>
<comment type="catalytic activity">
    <reaction evidence="1">
        <text>ATP + protein L-histidine = ADP + protein N-phospho-L-histidine.</text>
        <dbReference type="EC" id="2.7.13.3"/>
    </reaction>
</comment>
<evidence type="ECO:0000313" key="15">
    <source>
        <dbReference type="Proteomes" id="UP000003089"/>
    </source>
</evidence>
<dbReference type="Pfam" id="PF02518">
    <property type="entry name" value="HATPase_c"/>
    <property type="match status" value="1"/>
</dbReference>
<evidence type="ECO:0000256" key="7">
    <source>
        <dbReference type="ARBA" id="ARBA00022741"/>
    </source>
</evidence>
<dbReference type="Gene3D" id="3.30.565.10">
    <property type="entry name" value="Histidine kinase-like ATPase, C-terminal domain"/>
    <property type="match status" value="1"/>
</dbReference>
<dbReference type="STRING" id="997884.HMPREF1068_01076"/>
<keyword evidence="6" id="KW-0808">Transferase</keyword>
<dbReference type="GO" id="GO:0005886">
    <property type="term" value="C:plasma membrane"/>
    <property type="evidence" value="ECO:0007669"/>
    <property type="project" value="UniProtKB-SubCell"/>
</dbReference>
<dbReference type="CDD" id="cd16922">
    <property type="entry name" value="HATPase_EvgS-ArcB-TorS-like"/>
    <property type="match status" value="1"/>
</dbReference>